<accession>A0ABQ4U268</accession>
<gene>
    <name evidence="1" type="ORF">MPOCJGCO_3483</name>
</gene>
<dbReference type="Proteomes" id="UP001055057">
    <property type="component" value="Unassembled WGS sequence"/>
</dbReference>
<protein>
    <submittedName>
        <fullName evidence="1">Uncharacterized protein</fullName>
    </submittedName>
</protein>
<comment type="caution">
    <text evidence="1">The sequence shown here is derived from an EMBL/GenBank/DDBJ whole genome shotgun (WGS) entry which is preliminary data.</text>
</comment>
<sequence>MQSAPSGECRVIVSSQKAKSSAEIEGLVYFPNIPDLPREYQKFRIKWLFTDLIINNTAGDISFKIESRSSYDLDQMIGSLEFIILCAKEDAKIEIFKENSQIAEMYLNTPPKIDQFYEFLLHRLIILRKFLDIGKYRKNVSTSVQGILDQEEVFRWINLTLAKTSQEITAQIDTEGHQILKRRNGTVASTIIIQLSNQVFIAFCIWKAVFQIGSTFKASVKNGNISKLTTLKDYDSVKIRSIIDDFRLSHSLKMKGAMMYWEPDV</sequence>
<reference evidence="1" key="2">
    <citation type="submission" date="2021-08" db="EMBL/GenBank/DDBJ databases">
        <authorList>
            <person name="Tani A."/>
            <person name="Ola A."/>
            <person name="Ogura Y."/>
            <person name="Katsura K."/>
            <person name="Hayashi T."/>
        </authorList>
    </citation>
    <scope>NUCLEOTIDE SEQUENCE</scope>
    <source>
        <strain evidence="1">DSM 23632</strain>
    </source>
</reference>
<reference evidence="1" key="1">
    <citation type="journal article" date="2021" name="Front. Microbiol.">
        <title>Comprehensive Comparative Genomics and Phenotyping of Methylobacterium Species.</title>
        <authorList>
            <person name="Alessa O."/>
            <person name="Ogura Y."/>
            <person name="Fujitani Y."/>
            <person name="Takami H."/>
            <person name="Hayashi T."/>
            <person name="Sahin N."/>
            <person name="Tani A."/>
        </authorList>
    </citation>
    <scope>NUCLEOTIDE SEQUENCE</scope>
    <source>
        <strain evidence="1">DSM 23632</strain>
    </source>
</reference>
<evidence type="ECO:0000313" key="1">
    <source>
        <dbReference type="EMBL" id="GJE61361.1"/>
    </source>
</evidence>
<keyword evidence="2" id="KW-1185">Reference proteome</keyword>
<dbReference type="EMBL" id="BPRB01000206">
    <property type="protein sequence ID" value="GJE61361.1"/>
    <property type="molecule type" value="Genomic_DNA"/>
</dbReference>
<name>A0ABQ4U268_9HYPH</name>
<evidence type="ECO:0000313" key="2">
    <source>
        <dbReference type="Proteomes" id="UP001055057"/>
    </source>
</evidence>
<organism evidence="1 2">
    <name type="scientific">Methylobacterium trifolii</name>
    <dbReference type="NCBI Taxonomy" id="1003092"/>
    <lineage>
        <taxon>Bacteria</taxon>
        <taxon>Pseudomonadati</taxon>
        <taxon>Pseudomonadota</taxon>
        <taxon>Alphaproteobacteria</taxon>
        <taxon>Hyphomicrobiales</taxon>
        <taxon>Methylobacteriaceae</taxon>
        <taxon>Methylobacterium</taxon>
    </lineage>
</organism>
<proteinExistence type="predicted"/>